<evidence type="ECO:0000256" key="1">
    <source>
        <dbReference type="ARBA" id="ARBA00000085"/>
    </source>
</evidence>
<feature type="transmembrane region" description="Helical" evidence="9">
    <location>
        <begin position="30"/>
        <end position="51"/>
    </location>
</feature>
<feature type="transmembrane region" description="Helical" evidence="9">
    <location>
        <begin position="148"/>
        <end position="170"/>
    </location>
</feature>
<keyword evidence="3" id="KW-0597">Phosphoprotein</keyword>
<dbReference type="EC" id="2.7.13.3" evidence="2"/>
<keyword evidence="9" id="KW-1133">Transmembrane helix</keyword>
<keyword evidence="11" id="KW-0067">ATP-binding</keyword>
<dbReference type="InterPro" id="IPR003594">
    <property type="entry name" value="HATPase_dom"/>
</dbReference>
<sequence>MDAQREFQVVAGGFGGVYGRYRRARFVTGHLADAGVVLTLCVLVVALTRPAVVVGRLDLETSFSVLTLTAAGIGSAAAIVALVTGRLTGDPRPSWFGAALLLYGVVLLPLSALVLRERNAGITRLAVIAMLVIGLCTLIAALRPPARLGAWGGWVLSVLALVVGGVIALQEESTFSTLLASSPLPSIIIQTGWATVALLFLFDGYRRQSRVRSRMGLGLLVIAVSQLYRTVVPSEPVTGLVYPSLRVLGMAVVLSALLALALRAVSRLQDEYDRSQETLGDATRLLEKATEQAAERDHELRNGLAGLAGAAYLLSHRDGGPASEQLRDAVLAELGRLRQMLEQPASMALTGPAVDDPADTGPSLVDQRDAALLDLGPEFEPVPEATPSCASGTSGGSGTDDRAEHRVDVVLHQLVSLRPEQAITVTVEDGLPAVAAPEKVTRAVVTNLLANCDRHAPGSPVEVRGRADDGFVRIEVRDEGPGLPDGRDELVITRGVHDEAAGGSGLGLHISAQLADEYGGKLVLRTAEDPHGCLAVLTLPAVD</sequence>
<comment type="catalytic activity">
    <reaction evidence="1">
        <text>ATP + protein L-histidine = ADP + protein N-phospho-L-histidine.</text>
        <dbReference type="EC" id="2.7.13.3"/>
    </reaction>
</comment>
<dbReference type="SUPFAM" id="SSF55874">
    <property type="entry name" value="ATPase domain of HSP90 chaperone/DNA topoisomerase II/histidine kinase"/>
    <property type="match status" value="1"/>
</dbReference>
<evidence type="ECO:0000259" key="10">
    <source>
        <dbReference type="PROSITE" id="PS50109"/>
    </source>
</evidence>
<protein>
    <recommendedName>
        <fullName evidence="2">histidine kinase</fullName>
        <ecNumber evidence="2">2.7.13.3</ecNumber>
    </recommendedName>
</protein>
<keyword evidence="7" id="KW-0175">Coiled coil</keyword>
<dbReference type="InterPro" id="IPR004358">
    <property type="entry name" value="Sig_transdc_His_kin-like_C"/>
</dbReference>
<feature type="transmembrane region" description="Helical" evidence="9">
    <location>
        <begin position="95"/>
        <end position="115"/>
    </location>
</feature>
<comment type="caution">
    <text evidence="11">The sequence shown here is derived from an EMBL/GenBank/DDBJ whole genome shotgun (WGS) entry which is preliminary data.</text>
</comment>
<evidence type="ECO:0000256" key="2">
    <source>
        <dbReference type="ARBA" id="ARBA00012438"/>
    </source>
</evidence>
<evidence type="ECO:0000256" key="8">
    <source>
        <dbReference type="SAM" id="MobiDB-lite"/>
    </source>
</evidence>
<keyword evidence="9" id="KW-0472">Membrane</keyword>
<feature type="region of interest" description="Disordered" evidence="8">
    <location>
        <begin position="378"/>
        <end position="401"/>
    </location>
</feature>
<dbReference type="Gene3D" id="3.30.565.10">
    <property type="entry name" value="Histidine kinase-like ATPase, C-terminal domain"/>
    <property type="match status" value="1"/>
</dbReference>
<feature type="transmembrane region" description="Helical" evidence="9">
    <location>
        <begin position="63"/>
        <end position="83"/>
    </location>
</feature>
<dbReference type="InterPro" id="IPR050980">
    <property type="entry name" value="2C_sensor_his_kinase"/>
</dbReference>
<feature type="coiled-coil region" evidence="7">
    <location>
        <begin position="258"/>
        <end position="292"/>
    </location>
</feature>
<proteinExistence type="predicted"/>
<reference evidence="11 12" key="1">
    <citation type="submission" date="2024-03" db="EMBL/GenBank/DDBJ databases">
        <title>Draft genome sequence of Pseudonocardia nematodicida JCM 31783.</title>
        <authorList>
            <person name="Butdee W."/>
            <person name="Duangmal K."/>
        </authorList>
    </citation>
    <scope>NUCLEOTIDE SEQUENCE [LARGE SCALE GENOMIC DNA]</scope>
    <source>
        <strain evidence="11 12">JCM 31783</strain>
    </source>
</reference>
<keyword evidence="11" id="KW-0547">Nucleotide-binding</keyword>
<feature type="transmembrane region" description="Helical" evidence="9">
    <location>
        <begin position="244"/>
        <end position="265"/>
    </location>
</feature>
<gene>
    <name evidence="11" type="ORF">WIS52_01515</name>
</gene>
<dbReference type="InterPro" id="IPR005467">
    <property type="entry name" value="His_kinase_dom"/>
</dbReference>
<name>A0ABV1K3V5_9PSEU</name>
<feature type="transmembrane region" description="Helical" evidence="9">
    <location>
        <begin position="121"/>
        <end position="141"/>
    </location>
</feature>
<evidence type="ECO:0000313" key="11">
    <source>
        <dbReference type="EMBL" id="MEQ3549134.1"/>
    </source>
</evidence>
<feature type="domain" description="Histidine kinase" evidence="10">
    <location>
        <begin position="295"/>
        <end position="543"/>
    </location>
</feature>
<evidence type="ECO:0000256" key="3">
    <source>
        <dbReference type="ARBA" id="ARBA00022553"/>
    </source>
</evidence>
<keyword evidence="4" id="KW-0808">Transferase</keyword>
<evidence type="ECO:0000256" key="4">
    <source>
        <dbReference type="ARBA" id="ARBA00022679"/>
    </source>
</evidence>
<dbReference type="SMART" id="SM00387">
    <property type="entry name" value="HATPase_c"/>
    <property type="match status" value="1"/>
</dbReference>
<evidence type="ECO:0000313" key="12">
    <source>
        <dbReference type="Proteomes" id="UP001494902"/>
    </source>
</evidence>
<evidence type="ECO:0000256" key="6">
    <source>
        <dbReference type="ARBA" id="ARBA00023012"/>
    </source>
</evidence>
<evidence type="ECO:0000256" key="7">
    <source>
        <dbReference type="SAM" id="Coils"/>
    </source>
</evidence>
<dbReference type="RefSeq" id="WP_349296224.1">
    <property type="nucleotide sequence ID" value="NZ_JBEDNQ010000001.1"/>
</dbReference>
<dbReference type="PROSITE" id="PS50109">
    <property type="entry name" value="HIS_KIN"/>
    <property type="match status" value="1"/>
</dbReference>
<dbReference type="PRINTS" id="PR00344">
    <property type="entry name" value="BCTRLSENSOR"/>
</dbReference>
<accession>A0ABV1K3V5</accession>
<dbReference type="EMBL" id="JBEDNQ010000001">
    <property type="protein sequence ID" value="MEQ3549134.1"/>
    <property type="molecule type" value="Genomic_DNA"/>
</dbReference>
<dbReference type="InterPro" id="IPR036890">
    <property type="entry name" value="HATPase_C_sf"/>
</dbReference>
<dbReference type="PANTHER" id="PTHR44936">
    <property type="entry name" value="SENSOR PROTEIN CREC"/>
    <property type="match status" value="1"/>
</dbReference>
<evidence type="ECO:0000256" key="9">
    <source>
        <dbReference type="SAM" id="Phobius"/>
    </source>
</evidence>
<organism evidence="11 12">
    <name type="scientific">Pseudonocardia nematodicida</name>
    <dbReference type="NCBI Taxonomy" id="1206997"/>
    <lineage>
        <taxon>Bacteria</taxon>
        <taxon>Bacillati</taxon>
        <taxon>Actinomycetota</taxon>
        <taxon>Actinomycetes</taxon>
        <taxon>Pseudonocardiales</taxon>
        <taxon>Pseudonocardiaceae</taxon>
        <taxon>Pseudonocardia</taxon>
    </lineage>
</organism>
<evidence type="ECO:0000256" key="5">
    <source>
        <dbReference type="ARBA" id="ARBA00022777"/>
    </source>
</evidence>
<dbReference type="Proteomes" id="UP001494902">
    <property type="component" value="Unassembled WGS sequence"/>
</dbReference>
<dbReference type="Pfam" id="PF02518">
    <property type="entry name" value="HATPase_c"/>
    <property type="match status" value="1"/>
</dbReference>
<feature type="transmembrane region" description="Helical" evidence="9">
    <location>
        <begin position="214"/>
        <end position="232"/>
    </location>
</feature>
<keyword evidence="6" id="KW-0902">Two-component regulatory system</keyword>
<keyword evidence="5" id="KW-0418">Kinase</keyword>
<keyword evidence="9" id="KW-0812">Transmembrane</keyword>
<feature type="transmembrane region" description="Helical" evidence="9">
    <location>
        <begin position="182"/>
        <end position="202"/>
    </location>
</feature>
<dbReference type="PANTHER" id="PTHR44936:SF9">
    <property type="entry name" value="SENSOR PROTEIN CREC"/>
    <property type="match status" value="1"/>
</dbReference>
<dbReference type="GO" id="GO:0005524">
    <property type="term" value="F:ATP binding"/>
    <property type="evidence" value="ECO:0007669"/>
    <property type="project" value="UniProtKB-KW"/>
</dbReference>
<keyword evidence="12" id="KW-1185">Reference proteome</keyword>